<dbReference type="KEGG" id="gsn:YC6258_04142"/>
<dbReference type="RefSeq" id="WP_082070794.1">
    <property type="nucleotide sequence ID" value="NZ_CP007142.1"/>
</dbReference>
<dbReference type="AlphaFoldDB" id="A0A0C5VS69"/>
<dbReference type="GO" id="GO:0046556">
    <property type="term" value="F:alpha-L-arabinofuranosidase activity"/>
    <property type="evidence" value="ECO:0007669"/>
    <property type="project" value="UniProtKB-EC"/>
</dbReference>
<feature type="chain" id="PRO_5002191309" evidence="8">
    <location>
        <begin position="28"/>
        <end position="489"/>
    </location>
</feature>
<dbReference type="OrthoDB" id="177947at2"/>
<gene>
    <name evidence="10" type="ORF">YC6258_04142</name>
</gene>
<evidence type="ECO:0000256" key="8">
    <source>
        <dbReference type="SAM" id="SignalP"/>
    </source>
</evidence>
<feature type="site" description="Important for catalytic activity, responsible for pKa modulation of the active site Glu and correct orientation of both the proton donor and substrate" evidence="6">
    <location>
        <position position="164"/>
    </location>
</feature>
<dbReference type="PATRIC" id="fig|1445510.3.peg.4114"/>
<dbReference type="PROSITE" id="PS50231">
    <property type="entry name" value="RICIN_B_LECTIN"/>
    <property type="match status" value="1"/>
</dbReference>
<evidence type="ECO:0000256" key="4">
    <source>
        <dbReference type="ARBA" id="ARBA00023295"/>
    </source>
</evidence>
<dbReference type="STRING" id="1445510.YC6258_04142"/>
<dbReference type="InterPro" id="IPR006710">
    <property type="entry name" value="Glyco_hydro_43"/>
</dbReference>
<evidence type="ECO:0000256" key="6">
    <source>
        <dbReference type="PIRSR" id="PIRSR606710-2"/>
    </source>
</evidence>
<sequence>MTLKFASMVEKILLTLFLGLMLSVQSAATFAETFTNPLILQRADPWVYKHSDGYYYFTASVPDYDRIILRRASSMQGLSSATEVTAWDQPASGPMSGFVWAPELHWIDGKWYIYYAASEANDIWDIRIYVLENTATNPLTGSWTEKGELKVDGMGNDSRFFALDSTTFVHNNQRYLLWAQIPPGGNSSLYIARMINPWTIDLSTQTMIATPEYSWEKIGHNVNEGPAILKRNGRFFVTFSASATDKNYKLGLLTADQNADLLDPASWHKNPEPIFSSNASTSQFGPGHNSFTRSADDSVDIMIYHARDYENISGEPLYDPNRHTRAKVITWNADGTPNFGVPYANGISGYSSLKSAFSGKCANIDTSVDGGTANGVDLVQQDCNGADSQTFMYESIDSQYFQLKAMHSNRCLDVYGQSAEDGANVNQWDCWGGNNQQWKKVDAGNGYFQLQNRNSQKCLDVFDWNNANGASLKQWSCNGYSVQKWQEIP</sequence>
<dbReference type="Pfam" id="PF04616">
    <property type="entry name" value="Glyco_hydro_43"/>
    <property type="match status" value="1"/>
</dbReference>
<dbReference type="GO" id="GO:0005975">
    <property type="term" value="P:carbohydrate metabolic process"/>
    <property type="evidence" value="ECO:0007669"/>
    <property type="project" value="InterPro"/>
</dbReference>
<evidence type="ECO:0000313" key="10">
    <source>
        <dbReference type="EMBL" id="AJQ96178.1"/>
    </source>
</evidence>
<dbReference type="Gene3D" id="2.115.10.20">
    <property type="entry name" value="Glycosyl hydrolase domain, family 43"/>
    <property type="match status" value="1"/>
</dbReference>
<dbReference type="HOGENOM" id="CLU_009397_2_0_6"/>
<name>A0A0C5VS69_9GAMM</name>
<dbReference type="SUPFAM" id="SSF75005">
    <property type="entry name" value="Arabinanase/levansucrase/invertase"/>
    <property type="match status" value="1"/>
</dbReference>
<dbReference type="CDD" id="cd23458">
    <property type="entry name" value="beta-trefoil_Ricin_AgaB34-like"/>
    <property type="match status" value="1"/>
</dbReference>
<evidence type="ECO:0000256" key="1">
    <source>
        <dbReference type="ARBA" id="ARBA00009865"/>
    </source>
</evidence>
<organism evidence="10 11">
    <name type="scientific">Gynuella sunshinyii YC6258</name>
    <dbReference type="NCBI Taxonomy" id="1445510"/>
    <lineage>
        <taxon>Bacteria</taxon>
        <taxon>Pseudomonadati</taxon>
        <taxon>Pseudomonadota</taxon>
        <taxon>Gammaproteobacteria</taxon>
        <taxon>Oceanospirillales</taxon>
        <taxon>Saccharospirillaceae</taxon>
        <taxon>Gynuella</taxon>
    </lineage>
</organism>
<dbReference type="SMART" id="SM00458">
    <property type="entry name" value="RICIN"/>
    <property type="match status" value="1"/>
</dbReference>
<dbReference type="EC" id="3.2.1.55" evidence="10"/>
<dbReference type="InterPro" id="IPR023296">
    <property type="entry name" value="Glyco_hydro_beta-prop_sf"/>
</dbReference>
<dbReference type="Proteomes" id="UP000032266">
    <property type="component" value="Chromosome"/>
</dbReference>
<dbReference type="InterPro" id="IPR000772">
    <property type="entry name" value="Ricin_B_lectin"/>
</dbReference>
<keyword evidence="2 8" id="KW-0732">Signal</keyword>
<keyword evidence="4 7" id="KW-0326">Glycosidase</keyword>
<proteinExistence type="inferred from homology"/>
<dbReference type="PANTHER" id="PTHR43817">
    <property type="entry name" value="GLYCOSYL HYDROLASE"/>
    <property type="match status" value="1"/>
</dbReference>
<feature type="domain" description="Ricin B lectin" evidence="9">
    <location>
        <begin position="348"/>
        <end position="488"/>
    </location>
</feature>
<comment type="similarity">
    <text evidence="1 7">Belongs to the glycosyl hydrolase 43 family.</text>
</comment>
<evidence type="ECO:0000256" key="2">
    <source>
        <dbReference type="ARBA" id="ARBA00022729"/>
    </source>
</evidence>
<dbReference type="EMBL" id="CP007142">
    <property type="protein sequence ID" value="AJQ96178.1"/>
    <property type="molecule type" value="Genomic_DNA"/>
</dbReference>
<reference evidence="10 11" key="1">
    <citation type="submission" date="2014-01" db="EMBL/GenBank/DDBJ databases">
        <title>Full genme sequencing of cellulolytic bacterium Gynuella sunshinyii YC6258T gen. nov., sp. nov.</title>
        <authorList>
            <person name="Khan H."/>
            <person name="Chung E.J."/>
            <person name="Chung Y.R."/>
        </authorList>
    </citation>
    <scope>NUCLEOTIDE SEQUENCE [LARGE SCALE GENOMIC DNA]</scope>
    <source>
        <strain evidence="10 11">YC6258</strain>
    </source>
</reference>
<protein>
    <submittedName>
        <fullName evidence="10">Putative beta-xylosidase</fullName>
        <ecNumber evidence="10">3.2.1.55</ecNumber>
    </submittedName>
</protein>
<keyword evidence="3 7" id="KW-0378">Hydrolase</keyword>
<keyword evidence="11" id="KW-1185">Reference proteome</keyword>
<dbReference type="InterPro" id="IPR035992">
    <property type="entry name" value="Ricin_B-like_lectins"/>
</dbReference>
<feature type="signal peptide" evidence="8">
    <location>
        <begin position="1"/>
        <end position="27"/>
    </location>
</feature>
<dbReference type="SUPFAM" id="SSF50370">
    <property type="entry name" value="Ricin B-like lectins"/>
    <property type="match status" value="1"/>
</dbReference>
<dbReference type="PANTHER" id="PTHR43817:SF1">
    <property type="entry name" value="HYDROLASE, FAMILY 43, PUTATIVE (AFU_ORTHOLOGUE AFUA_3G01660)-RELATED"/>
    <property type="match status" value="1"/>
</dbReference>
<evidence type="ECO:0000259" key="9">
    <source>
        <dbReference type="SMART" id="SM00458"/>
    </source>
</evidence>
<evidence type="ECO:0000256" key="7">
    <source>
        <dbReference type="RuleBase" id="RU361187"/>
    </source>
</evidence>
<accession>A0A0C5VS69</accession>
<feature type="active site" description="Proton donor" evidence="5">
    <location>
        <position position="224"/>
    </location>
</feature>
<evidence type="ECO:0000256" key="3">
    <source>
        <dbReference type="ARBA" id="ARBA00022801"/>
    </source>
</evidence>
<dbReference type="Pfam" id="PF14200">
    <property type="entry name" value="RicinB_lectin_2"/>
    <property type="match status" value="1"/>
</dbReference>
<evidence type="ECO:0000313" key="11">
    <source>
        <dbReference type="Proteomes" id="UP000032266"/>
    </source>
</evidence>
<dbReference type="Gene3D" id="2.80.10.50">
    <property type="match status" value="1"/>
</dbReference>
<feature type="active site" description="Proton acceptor" evidence="5">
    <location>
        <position position="44"/>
    </location>
</feature>
<evidence type="ECO:0000256" key="5">
    <source>
        <dbReference type="PIRSR" id="PIRSR606710-1"/>
    </source>
</evidence>
<dbReference type="CDD" id="cd18817">
    <property type="entry name" value="GH43f_LbAraf43-like"/>
    <property type="match status" value="1"/>
</dbReference>